<name>A0A9W6WF43_CANBO</name>
<comment type="caution">
    <text evidence="2">The sequence shown here is derived from an EMBL/GenBank/DDBJ whole genome shotgun (WGS) entry which is preliminary data.</text>
</comment>
<evidence type="ECO:0000313" key="2">
    <source>
        <dbReference type="EMBL" id="GME67677.1"/>
    </source>
</evidence>
<gene>
    <name evidence="2" type="ORF">Cboi02_000105600</name>
</gene>
<organism evidence="2 3">
    <name type="scientific">Candida boidinii</name>
    <name type="common">Yeast</name>
    <dbReference type="NCBI Taxonomy" id="5477"/>
    <lineage>
        <taxon>Eukaryota</taxon>
        <taxon>Fungi</taxon>
        <taxon>Dikarya</taxon>
        <taxon>Ascomycota</taxon>
        <taxon>Saccharomycotina</taxon>
        <taxon>Pichiomycetes</taxon>
        <taxon>Pichiales</taxon>
        <taxon>Pichiaceae</taxon>
        <taxon>Ogataea</taxon>
        <taxon>Ogataea/Candida clade</taxon>
    </lineage>
</organism>
<reference evidence="2" key="1">
    <citation type="submission" date="2023-04" db="EMBL/GenBank/DDBJ databases">
        <title>Candida boidinii NBRC 10035.</title>
        <authorList>
            <person name="Ichikawa N."/>
            <person name="Sato H."/>
            <person name="Tonouchi N."/>
        </authorList>
    </citation>
    <scope>NUCLEOTIDE SEQUENCE</scope>
    <source>
        <strain evidence="2">NBRC 10035</strain>
    </source>
</reference>
<evidence type="ECO:0000313" key="3">
    <source>
        <dbReference type="Proteomes" id="UP001165120"/>
    </source>
</evidence>
<dbReference type="EMBL" id="BSXN01000224">
    <property type="protein sequence ID" value="GME67677.1"/>
    <property type="molecule type" value="Genomic_DNA"/>
</dbReference>
<protein>
    <submittedName>
        <fullName evidence="2">Unnamed protein product</fullName>
    </submittedName>
</protein>
<feature type="compositionally biased region" description="Polar residues" evidence="1">
    <location>
        <begin position="47"/>
        <end position="60"/>
    </location>
</feature>
<proteinExistence type="predicted"/>
<dbReference type="AlphaFoldDB" id="A0A9W6WF43"/>
<accession>A0A9W6WF43</accession>
<sequence>MGTAMNNTQSANSNSLLDILNKGNNSNNNTSNGNQLLNILQQQQQQPVSGSNLSNLSQPDASSGAQQLLQSLQFNNKVPNVNVDVNLNGNNNNHNNSGASQLLGMLNNGIRKDTPSYTNNNDNEIEFDDFDELNEEFNENNNYGNGKQLKNYINDDNFQF</sequence>
<dbReference type="Proteomes" id="UP001165120">
    <property type="component" value="Unassembled WGS sequence"/>
</dbReference>
<feature type="region of interest" description="Disordered" evidence="1">
    <location>
        <begin position="42"/>
        <end position="65"/>
    </location>
</feature>
<keyword evidence="3" id="KW-1185">Reference proteome</keyword>
<evidence type="ECO:0000256" key="1">
    <source>
        <dbReference type="SAM" id="MobiDB-lite"/>
    </source>
</evidence>